<dbReference type="GO" id="GO:0003677">
    <property type="term" value="F:DNA binding"/>
    <property type="evidence" value="ECO:0007669"/>
    <property type="project" value="InterPro"/>
</dbReference>
<proteinExistence type="predicted"/>
<dbReference type="EMBL" id="CP041690">
    <property type="protein sequence ID" value="QEE22843.1"/>
    <property type="molecule type" value="Genomic_DNA"/>
</dbReference>
<dbReference type="InterPro" id="IPR010982">
    <property type="entry name" value="Lambda_DNA-bd_dom_sf"/>
</dbReference>
<organism evidence="1 2">
    <name type="scientific">Paradevosia tibetensis</name>
    <dbReference type="NCBI Taxonomy" id="1447062"/>
    <lineage>
        <taxon>Bacteria</taxon>
        <taxon>Pseudomonadati</taxon>
        <taxon>Pseudomonadota</taxon>
        <taxon>Alphaproteobacteria</taxon>
        <taxon>Hyphomicrobiales</taxon>
        <taxon>Devosiaceae</taxon>
        <taxon>Paradevosia</taxon>
    </lineage>
</organism>
<protein>
    <submittedName>
        <fullName evidence="1">HigA family addiction module antidote protein</fullName>
    </submittedName>
</protein>
<dbReference type="AlphaFoldDB" id="A0A5B9DW42"/>
<evidence type="ECO:0000313" key="2">
    <source>
        <dbReference type="Proteomes" id="UP000321062"/>
    </source>
</evidence>
<dbReference type="PANTHER" id="PTHR36924">
    <property type="entry name" value="ANTITOXIN HIGA-1"/>
    <property type="match status" value="1"/>
</dbReference>
<evidence type="ECO:0000313" key="1">
    <source>
        <dbReference type="EMBL" id="QEE22843.1"/>
    </source>
</evidence>
<dbReference type="OrthoDB" id="7205516at2"/>
<accession>A0A5B9DW42</accession>
<gene>
    <name evidence="1" type="ORF">FNA67_17690</name>
</gene>
<dbReference type="Pfam" id="PF01381">
    <property type="entry name" value="HTH_3"/>
    <property type="match status" value="1"/>
</dbReference>
<dbReference type="InterPro" id="IPR001387">
    <property type="entry name" value="Cro/C1-type_HTH"/>
</dbReference>
<dbReference type="SUPFAM" id="SSF47413">
    <property type="entry name" value="lambda repressor-like DNA-binding domains"/>
    <property type="match status" value="1"/>
</dbReference>
<dbReference type="PANTHER" id="PTHR36924:SF1">
    <property type="entry name" value="ANTITOXIN HIGA-1"/>
    <property type="match status" value="1"/>
</dbReference>
<dbReference type="KEGG" id="yti:FNA67_17690"/>
<sequence>MEEMGMMPPHPGDFLKTEIVEAYGLTVTDAANILGVTRPALSALLNQRSSLSPEMALRFEKAFGIGMETMLRMQTGWDIAQQRKREAEIHVVRYQPAAA</sequence>
<dbReference type="InterPro" id="IPR013430">
    <property type="entry name" value="Toxin_antidote_HigA"/>
</dbReference>
<name>A0A5B9DW42_9HYPH</name>
<dbReference type="SMART" id="SM00530">
    <property type="entry name" value="HTH_XRE"/>
    <property type="match status" value="1"/>
</dbReference>
<dbReference type="Proteomes" id="UP000321062">
    <property type="component" value="Chromosome"/>
</dbReference>
<dbReference type="Gene3D" id="1.10.260.40">
    <property type="entry name" value="lambda repressor-like DNA-binding domains"/>
    <property type="match status" value="1"/>
</dbReference>
<dbReference type="PROSITE" id="PS50943">
    <property type="entry name" value="HTH_CROC1"/>
    <property type="match status" value="1"/>
</dbReference>
<dbReference type="CDD" id="cd00093">
    <property type="entry name" value="HTH_XRE"/>
    <property type="match status" value="1"/>
</dbReference>
<reference evidence="1 2" key="1">
    <citation type="journal article" date="2015" name="Int. J. Syst. Evol. Microbiol.">
        <title>Youhaiella tibetensis gen. nov., sp. nov., isolated from subsurface sediment.</title>
        <authorList>
            <person name="Wang Y.X."/>
            <person name="Huang F.Q."/>
            <person name="Nogi Y."/>
            <person name="Pang S.J."/>
            <person name="Wang P.K."/>
            <person name="Lv J."/>
        </authorList>
    </citation>
    <scope>NUCLEOTIDE SEQUENCE [LARGE SCALE GENOMIC DNA]</scope>
    <source>
        <strain evidence="2">fig4</strain>
    </source>
</reference>
<dbReference type="NCBIfam" id="TIGR02607">
    <property type="entry name" value="antidote_HigA"/>
    <property type="match status" value="1"/>
</dbReference>
<keyword evidence="2" id="KW-1185">Reference proteome</keyword>